<dbReference type="Proteomes" id="UP001407405">
    <property type="component" value="Unassembled WGS sequence"/>
</dbReference>
<keyword evidence="1" id="KW-0238">DNA-binding</keyword>
<protein>
    <submittedName>
        <fullName evidence="3">Helix-turn-helix transcriptional regulator</fullName>
    </submittedName>
</protein>
<comment type="caution">
    <text evidence="3">The sequence shown here is derived from an EMBL/GenBank/DDBJ whole genome shotgun (WGS) entry which is preliminary data.</text>
</comment>
<sequence length="72" mass="8640">MTIKPVKMKNRIKEFRARHDLTQEELAKRVDVRRETIGHIEKGRYNLSLLLAWRIAQALESSLEELFQFEEE</sequence>
<dbReference type="InterPro" id="IPR010982">
    <property type="entry name" value="Lambda_DNA-bd_dom_sf"/>
</dbReference>
<organism evidence="3 4">
    <name type="scientific">Anoxynatronum sibiricum</name>
    <dbReference type="NCBI Taxonomy" id="210623"/>
    <lineage>
        <taxon>Bacteria</taxon>
        <taxon>Bacillati</taxon>
        <taxon>Bacillota</taxon>
        <taxon>Clostridia</taxon>
        <taxon>Eubacteriales</taxon>
        <taxon>Clostridiaceae</taxon>
        <taxon>Anoxynatronum</taxon>
    </lineage>
</organism>
<dbReference type="PROSITE" id="PS50943">
    <property type="entry name" value="HTH_CROC1"/>
    <property type="match status" value="1"/>
</dbReference>
<dbReference type="SUPFAM" id="SSF47413">
    <property type="entry name" value="lambda repressor-like DNA-binding domains"/>
    <property type="match status" value="1"/>
</dbReference>
<proteinExistence type="predicted"/>
<evidence type="ECO:0000259" key="2">
    <source>
        <dbReference type="PROSITE" id="PS50943"/>
    </source>
</evidence>
<dbReference type="Gene3D" id="1.10.260.40">
    <property type="entry name" value="lambda repressor-like DNA-binding domains"/>
    <property type="match status" value="1"/>
</dbReference>
<dbReference type="EMBL" id="JBCITM010000006">
    <property type="protein sequence ID" value="MEN1760372.1"/>
    <property type="molecule type" value="Genomic_DNA"/>
</dbReference>
<dbReference type="RefSeq" id="WP_343185694.1">
    <property type="nucleotide sequence ID" value="NZ_JBCITM010000006.1"/>
</dbReference>
<dbReference type="Pfam" id="PF01381">
    <property type="entry name" value="HTH_3"/>
    <property type="match status" value="1"/>
</dbReference>
<name>A0ABU9VT76_9CLOT</name>
<accession>A0ABU9VT76</accession>
<dbReference type="PANTHER" id="PTHR46558">
    <property type="entry name" value="TRACRIPTIONAL REGULATORY PROTEIN-RELATED-RELATED"/>
    <property type="match status" value="1"/>
</dbReference>
<dbReference type="InterPro" id="IPR001387">
    <property type="entry name" value="Cro/C1-type_HTH"/>
</dbReference>
<evidence type="ECO:0000313" key="4">
    <source>
        <dbReference type="Proteomes" id="UP001407405"/>
    </source>
</evidence>
<evidence type="ECO:0000256" key="1">
    <source>
        <dbReference type="ARBA" id="ARBA00023125"/>
    </source>
</evidence>
<dbReference type="SMART" id="SM00530">
    <property type="entry name" value="HTH_XRE"/>
    <property type="match status" value="1"/>
</dbReference>
<dbReference type="CDD" id="cd00093">
    <property type="entry name" value="HTH_XRE"/>
    <property type="match status" value="1"/>
</dbReference>
<reference evidence="3 4" key="1">
    <citation type="submission" date="2024-04" db="EMBL/GenBank/DDBJ databases">
        <title>Genome sequencing and metabolic network reconstruction of aminoacids and betaine degradation by Anoxynatronum sibiricum.</title>
        <authorList>
            <person name="Detkova E.N."/>
            <person name="Boltjanskaja Y.V."/>
            <person name="Mardanov A.V."/>
            <person name="Kevbrin V."/>
        </authorList>
    </citation>
    <scope>NUCLEOTIDE SEQUENCE [LARGE SCALE GENOMIC DNA]</scope>
    <source>
        <strain evidence="3 4">Z-7981</strain>
    </source>
</reference>
<evidence type="ECO:0000313" key="3">
    <source>
        <dbReference type="EMBL" id="MEN1760372.1"/>
    </source>
</evidence>
<dbReference type="PANTHER" id="PTHR46558:SF7">
    <property type="entry name" value="TRANSCRIPTIONAL REGULATOR"/>
    <property type="match status" value="1"/>
</dbReference>
<keyword evidence="4" id="KW-1185">Reference proteome</keyword>
<feature type="domain" description="HTH cro/C1-type" evidence="2">
    <location>
        <begin position="12"/>
        <end position="66"/>
    </location>
</feature>
<gene>
    <name evidence="3" type="ORF">AAIG11_07805</name>
</gene>